<gene>
    <name evidence="2" type="ORF">H0H81_002882</name>
</gene>
<keyword evidence="3" id="KW-1185">Reference proteome</keyword>
<evidence type="ECO:0000313" key="2">
    <source>
        <dbReference type="EMBL" id="KAG5649605.1"/>
    </source>
</evidence>
<evidence type="ECO:0000313" key="3">
    <source>
        <dbReference type="Proteomes" id="UP000717328"/>
    </source>
</evidence>
<dbReference type="Proteomes" id="UP000717328">
    <property type="component" value="Unassembled WGS sequence"/>
</dbReference>
<protein>
    <recommendedName>
        <fullName evidence="1">Fungal-type protein kinase domain-containing protein</fullName>
    </recommendedName>
</protein>
<organism evidence="2 3">
    <name type="scientific">Sphagnurus paluster</name>
    <dbReference type="NCBI Taxonomy" id="117069"/>
    <lineage>
        <taxon>Eukaryota</taxon>
        <taxon>Fungi</taxon>
        <taxon>Dikarya</taxon>
        <taxon>Basidiomycota</taxon>
        <taxon>Agaricomycotina</taxon>
        <taxon>Agaricomycetes</taxon>
        <taxon>Agaricomycetidae</taxon>
        <taxon>Agaricales</taxon>
        <taxon>Tricholomatineae</taxon>
        <taxon>Lyophyllaceae</taxon>
        <taxon>Sphagnurus</taxon>
    </lineage>
</organism>
<dbReference type="OrthoDB" id="5569250at2759"/>
<comment type="caution">
    <text evidence="2">The sequence shown here is derived from an EMBL/GenBank/DDBJ whole genome shotgun (WGS) entry which is preliminary data.</text>
</comment>
<sequence>MNRRTWKVDCANISSTARHLVHLDPGCSNNIQYALGTISQQDNLHREARVGRVLVLDSPDSSVTWKSDTSTFMGLWVQWYQCHRALWVNGTKYGSMNLLAKYDQDQGTTIGFLNDFDIAHLKKNRRVDKPRLAAMPFMAFDLLTLEYHRGRVERLYRHDLESFIWVLVFVTLARCTSNLGSAGLVPWKYQDYNYDQVRQGKRYFLQQESTYKDFPEKQVNQMQWALTRRLLRWLEKRCQKSNSPEQPDEEVLREFEDLLEASWSSDWPAFARLSPSNLPMESD</sequence>
<dbReference type="Pfam" id="PF17667">
    <property type="entry name" value="Pkinase_fungal"/>
    <property type="match status" value="1"/>
</dbReference>
<dbReference type="EMBL" id="JABCKI010000841">
    <property type="protein sequence ID" value="KAG5649605.1"/>
    <property type="molecule type" value="Genomic_DNA"/>
</dbReference>
<dbReference type="InterPro" id="IPR040976">
    <property type="entry name" value="Pkinase_fungal"/>
</dbReference>
<accession>A0A9P7KIC7</accession>
<reference evidence="2" key="2">
    <citation type="submission" date="2021-10" db="EMBL/GenBank/DDBJ databases">
        <title>Phylogenomics reveals ancestral predisposition of the termite-cultivated fungus Termitomyces towards a domesticated lifestyle.</title>
        <authorList>
            <person name="Auxier B."/>
            <person name="Grum-Grzhimaylo A."/>
            <person name="Cardenas M.E."/>
            <person name="Lodge J.D."/>
            <person name="Laessoe T."/>
            <person name="Pedersen O."/>
            <person name="Smith M.E."/>
            <person name="Kuyper T.W."/>
            <person name="Franco-Molano E.A."/>
            <person name="Baroni T.J."/>
            <person name="Aanen D.K."/>
        </authorList>
    </citation>
    <scope>NUCLEOTIDE SEQUENCE</scope>
    <source>
        <strain evidence="2">D49</strain>
    </source>
</reference>
<evidence type="ECO:0000259" key="1">
    <source>
        <dbReference type="Pfam" id="PF17667"/>
    </source>
</evidence>
<proteinExistence type="predicted"/>
<feature type="domain" description="Fungal-type protein kinase" evidence="1">
    <location>
        <begin position="97"/>
        <end position="170"/>
    </location>
</feature>
<dbReference type="AlphaFoldDB" id="A0A9P7KIC7"/>
<name>A0A9P7KIC7_9AGAR</name>
<reference evidence="2" key="1">
    <citation type="submission" date="2021-02" db="EMBL/GenBank/DDBJ databases">
        <authorList>
            <person name="Nieuwenhuis M."/>
            <person name="Van De Peppel L.J.J."/>
        </authorList>
    </citation>
    <scope>NUCLEOTIDE SEQUENCE</scope>
    <source>
        <strain evidence="2">D49</strain>
    </source>
</reference>